<sequence>MDADSEIQGRGGLSTVFNSAIDANSRGWRHQKDCGLKTERYGVKEKREIRKWRQGGVIRWLWVVSGREYEWLGGCGLRWWLRSSFDGATAQALSTTAGSEVVVRVRADGKSKQRENESSEMHGAEMHECALLVVAMDVREREGKGDGGFGGGDPVARFGRLGVCSNGVGGDGGYGVEGSGEVVGLAMVMGSEVVRERRKGMAGSVVVKEA</sequence>
<reference evidence="1 2" key="1">
    <citation type="journal article" date="2023" name="Plants (Basel)">
        <title>Bridging the Gap: Combining Genomics and Transcriptomics Approaches to Understand Stylosanthes scabra, an Orphan Legume from the Brazilian Caatinga.</title>
        <authorList>
            <person name="Ferreira-Neto J.R.C."/>
            <person name="da Silva M.D."/>
            <person name="Binneck E."/>
            <person name="de Melo N.F."/>
            <person name="da Silva R.H."/>
            <person name="de Melo A.L.T.M."/>
            <person name="Pandolfi V."/>
            <person name="Bustamante F.O."/>
            <person name="Brasileiro-Vidal A.C."/>
            <person name="Benko-Iseppon A.M."/>
        </authorList>
    </citation>
    <scope>NUCLEOTIDE SEQUENCE [LARGE SCALE GENOMIC DNA]</scope>
    <source>
        <tissue evidence="1">Leaves</tissue>
    </source>
</reference>
<accession>A0ABU6XSC1</accession>
<dbReference type="EMBL" id="JASCZI010212612">
    <property type="protein sequence ID" value="MED6199910.1"/>
    <property type="molecule type" value="Genomic_DNA"/>
</dbReference>
<protein>
    <submittedName>
        <fullName evidence="1">Uncharacterized protein</fullName>
    </submittedName>
</protein>
<gene>
    <name evidence="1" type="ORF">PIB30_080261</name>
</gene>
<evidence type="ECO:0000313" key="1">
    <source>
        <dbReference type="EMBL" id="MED6199910.1"/>
    </source>
</evidence>
<comment type="caution">
    <text evidence="1">The sequence shown here is derived from an EMBL/GenBank/DDBJ whole genome shotgun (WGS) entry which is preliminary data.</text>
</comment>
<evidence type="ECO:0000313" key="2">
    <source>
        <dbReference type="Proteomes" id="UP001341840"/>
    </source>
</evidence>
<dbReference type="Proteomes" id="UP001341840">
    <property type="component" value="Unassembled WGS sequence"/>
</dbReference>
<proteinExistence type="predicted"/>
<organism evidence="1 2">
    <name type="scientific">Stylosanthes scabra</name>
    <dbReference type="NCBI Taxonomy" id="79078"/>
    <lineage>
        <taxon>Eukaryota</taxon>
        <taxon>Viridiplantae</taxon>
        <taxon>Streptophyta</taxon>
        <taxon>Embryophyta</taxon>
        <taxon>Tracheophyta</taxon>
        <taxon>Spermatophyta</taxon>
        <taxon>Magnoliopsida</taxon>
        <taxon>eudicotyledons</taxon>
        <taxon>Gunneridae</taxon>
        <taxon>Pentapetalae</taxon>
        <taxon>rosids</taxon>
        <taxon>fabids</taxon>
        <taxon>Fabales</taxon>
        <taxon>Fabaceae</taxon>
        <taxon>Papilionoideae</taxon>
        <taxon>50 kb inversion clade</taxon>
        <taxon>dalbergioids sensu lato</taxon>
        <taxon>Dalbergieae</taxon>
        <taxon>Pterocarpus clade</taxon>
        <taxon>Stylosanthes</taxon>
    </lineage>
</organism>
<name>A0ABU6XSC1_9FABA</name>
<keyword evidence="2" id="KW-1185">Reference proteome</keyword>